<evidence type="ECO:0000313" key="1">
    <source>
        <dbReference type="EMBL" id="KOH45066.1"/>
    </source>
</evidence>
<gene>
    <name evidence="1" type="ORF">NC99_21910</name>
</gene>
<dbReference type="Proteomes" id="UP000036958">
    <property type="component" value="Unassembled WGS sequence"/>
</dbReference>
<reference evidence="2" key="1">
    <citation type="submission" date="2015-07" db="EMBL/GenBank/DDBJ databases">
        <title>Genome sequencing of Sunxiuqinia dokdonensis strain SK.</title>
        <authorList>
            <person name="Ahn S."/>
            <person name="Kim B.-C."/>
        </authorList>
    </citation>
    <scope>NUCLEOTIDE SEQUENCE [LARGE SCALE GENOMIC DNA]</scope>
    <source>
        <strain evidence="2">SK</strain>
    </source>
</reference>
<accession>A0A0L8V9E3</accession>
<dbReference type="EMBL" id="LGIA01000149">
    <property type="protein sequence ID" value="KOH45066.1"/>
    <property type="molecule type" value="Genomic_DNA"/>
</dbReference>
<comment type="caution">
    <text evidence="1">The sequence shown here is derived from an EMBL/GenBank/DDBJ whole genome shotgun (WGS) entry which is preliminary data.</text>
</comment>
<protein>
    <submittedName>
        <fullName evidence="1">Uncharacterized protein</fullName>
    </submittedName>
</protein>
<name>A0A0L8V9E3_9BACT</name>
<evidence type="ECO:0000313" key="2">
    <source>
        <dbReference type="Proteomes" id="UP000036958"/>
    </source>
</evidence>
<keyword evidence="2" id="KW-1185">Reference proteome</keyword>
<dbReference type="AlphaFoldDB" id="A0A0L8V9E3"/>
<proteinExistence type="predicted"/>
<sequence length="38" mass="4624">MSKYGSSLFFFDFAMMELFGRFLMRIFGCLKLHYFNNL</sequence>
<organism evidence="1 2">
    <name type="scientific">Sunxiuqinia dokdonensis</name>
    <dbReference type="NCBI Taxonomy" id="1409788"/>
    <lineage>
        <taxon>Bacteria</taxon>
        <taxon>Pseudomonadati</taxon>
        <taxon>Bacteroidota</taxon>
        <taxon>Bacteroidia</taxon>
        <taxon>Marinilabiliales</taxon>
        <taxon>Prolixibacteraceae</taxon>
        <taxon>Sunxiuqinia</taxon>
    </lineage>
</organism>